<keyword evidence="4" id="KW-1185">Reference proteome</keyword>
<feature type="region of interest" description="Disordered" evidence="1">
    <location>
        <begin position="851"/>
        <end position="880"/>
    </location>
</feature>
<protein>
    <recommendedName>
        <fullName evidence="2">Inactive serine protease scarface clip-domain domain-containing protein</fullName>
    </recommendedName>
</protein>
<dbReference type="Pfam" id="PF18399">
    <property type="entry name" value="CLIP_SPH_Scar"/>
    <property type="match status" value="1"/>
</dbReference>
<feature type="compositionally biased region" description="Polar residues" evidence="1">
    <location>
        <begin position="743"/>
        <end position="752"/>
    </location>
</feature>
<evidence type="ECO:0000313" key="3">
    <source>
        <dbReference type="EMBL" id="KAJ8958028.1"/>
    </source>
</evidence>
<feature type="compositionally biased region" description="Low complexity" evidence="1">
    <location>
        <begin position="664"/>
        <end position="673"/>
    </location>
</feature>
<comment type="caution">
    <text evidence="3">The sequence shown here is derived from an EMBL/GenBank/DDBJ whole genome shotgun (WGS) entry which is preliminary data.</text>
</comment>
<dbReference type="InterPro" id="IPR009003">
    <property type="entry name" value="Peptidase_S1_PA"/>
</dbReference>
<feature type="region of interest" description="Disordered" evidence="1">
    <location>
        <begin position="634"/>
        <end position="752"/>
    </location>
</feature>
<proteinExistence type="predicted"/>
<feature type="compositionally biased region" description="Polar residues" evidence="1">
    <location>
        <begin position="714"/>
        <end position="735"/>
    </location>
</feature>
<evidence type="ECO:0000259" key="2">
    <source>
        <dbReference type="Pfam" id="PF18399"/>
    </source>
</evidence>
<evidence type="ECO:0000313" key="4">
    <source>
        <dbReference type="Proteomes" id="UP001162162"/>
    </source>
</evidence>
<feature type="region of interest" description="Disordered" evidence="1">
    <location>
        <begin position="1217"/>
        <end position="1279"/>
    </location>
</feature>
<feature type="region of interest" description="Disordered" evidence="1">
    <location>
        <begin position="1083"/>
        <end position="1103"/>
    </location>
</feature>
<reference evidence="3" key="1">
    <citation type="journal article" date="2023" name="Insect Mol. Biol.">
        <title>Genome sequencing provides insights into the evolution of gene families encoding plant cell wall-degrading enzymes in longhorned beetles.</title>
        <authorList>
            <person name="Shin N.R."/>
            <person name="Okamura Y."/>
            <person name="Kirsch R."/>
            <person name="Pauchet Y."/>
        </authorList>
    </citation>
    <scope>NUCLEOTIDE SEQUENCE</scope>
    <source>
        <strain evidence="3">AMC_N1</strain>
    </source>
</reference>
<accession>A0AAV8Z4G3</accession>
<dbReference type="SUPFAM" id="SSF50494">
    <property type="entry name" value="Trypsin-like serine proteases"/>
    <property type="match status" value="1"/>
</dbReference>
<dbReference type="InterPro" id="IPR040973">
    <property type="entry name" value="CLIP_SPH_Scar"/>
</dbReference>
<feature type="domain" description="Inactive serine protease scarface clip-domain" evidence="2">
    <location>
        <begin position="1315"/>
        <end position="1379"/>
    </location>
</feature>
<evidence type="ECO:0000256" key="1">
    <source>
        <dbReference type="SAM" id="MobiDB-lite"/>
    </source>
</evidence>
<gene>
    <name evidence="3" type="ORF">NQ318_002032</name>
</gene>
<dbReference type="Proteomes" id="UP001162162">
    <property type="component" value="Unassembled WGS sequence"/>
</dbReference>
<feature type="compositionally biased region" description="Polar residues" evidence="1">
    <location>
        <begin position="689"/>
        <end position="707"/>
    </location>
</feature>
<dbReference type="EMBL" id="JAPWTK010000020">
    <property type="protein sequence ID" value="KAJ8958028.1"/>
    <property type="molecule type" value="Genomic_DNA"/>
</dbReference>
<feature type="compositionally biased region" description="Polar residues" evidence="1">
    <location>
        <begin position="1239"/>
        <end position="1254"/>
    </location>
</feature>
<organism evidence="3 4">
    <name type="scientific">Aromia moschata</name>
    <dbReference type="NCBI Taxonomy" id="1265417"/>
    <lineage>
        <taxon>Eukaryota</taxon>
        <taxon>Metazoa</taxon>
        <taxon>Ecdysozoa</taxon>
        <taxon>Arthropoda</taxon>
        <taxon>Hexapoda</taxon>
        <taxon>Insecta</taxon>
        <taxon>Pterygota</taxon>
        <taxon>Neoptera</taxon>
        <taxon>Endopterygota</taxon>
        <taxon>Coleoptera</taxon>
        <taxon>Polyphaga</taxon>
        <taxon>Cucujiformia</taxon>
        <taxon>Chrysomeloidea</taxon>
        <taxon>Cerambycidae</taxon>
        <taxon>Cerambycinae</taxon>
        <taxon>Callichromatini</taxon>
        <taxon>Aromia</taxon>
    </lineage>
</organism>
<sequence length="1498" mass="158460">MPTGNIFDSFWVMSTTSNTHQLPIWYKAKTRRYLRISYISYTVPGRNYLRCFWSPDGSCESPPTTPRPCPPGTTRTVSGSCEAIKTPSCPFGTILRPDGSCGSINPPTTPKPCPPGTILTASGLCEAVVSPTPGCPFGTIQKPDGSCETRTTPAPPRPCPPGTIRTGSGLCEAVVSPTPGCPFGTIQKPDGSCETRSTPAPPRPCPPGTIRTGSGLCEAIVSPTPGCPFGTIQRPDGSCETRTTPAPPRPCPPGTIRTGSGLCEAVVSPTPGCPFGTIQRPDGSCETRTTPAPPRPCPPGTIRTGSGLCEAIVSPTPGCPFGTIQRPDGSCETRSTPAPPRPCPPGTIRTGSGLCEAVVSPTPGCPFGTIQRPDGSCETRTTPAPPRPCPPGTIRTGSGLCEAVVSPTPGCPFGTIQRPDGSCETRTTPAPPRPCPPGTIRTGSGLCEAIVSPTPGCPFGTIQRPDGSCETRSTPAPPRPCPPGTIRTGSGLCEALRTISCPFGTVQRPDGSCEARTPPPVIQKCPPGTVLTASGLCEATRIPISCPFGTIQRPDGTCEQPPIVSSTPRPCPTGTFLTSSGLCESPVTPSPTTPGYTYPKPCPPGTFKTPAGLCETPIVTTPRPQCPFGTYLTPSGSCETPRPTSPKPPPSTTASREYLPPVTPTQYVPTVTQKPHQPSVTPAKPFRPSITSQQPQVTPSRPFQPSVTPARPFQPSSTPQVPSTTIKPNYPQVTTPKPYEPPITTQRPYPSSTLPNPFVSTPATYYPVPQCKNGFIPDPRGNCVSRQNCPPGSKLSASGQYCENEIIKPRPSCGPGQILSTTGACIYAPQSTPSPTSKPPTCGPGQVFSPTSGKCEYSSSPRPRPRPTPRPSSTPGYEYTKPITPLCEPGQLLSASGSCVYTPHRITTSTPRPKLSCGQGQVPNPSGIGCIYPKTPRPTFPSLVTKPTVSCPFGTKLSPITQECVEQPQRVSCRPGQIPSSSGSGCEYPKTPKPTFPEVTTKQSISCPFGAKLSPITKECITTYPSSTTRPTTSRQCPDGQYNKTVFTVIKYLNRVRVSKAFFTIRTFLYRFHNRSASKTETVRSWPNTDTHRPISRPTPAPSCGSGQILSSSGICVYSFQSTPKPTPIRKQCASGQVISPSGFCVYSPSSSSTCGPNQILSPSGNCIYDSRPRPTKPTISCGPGQELSSTGSCIYPIKPIPTTTPNLSTGYEYPKPTVPFPAPSTTKKPTDCGPGQGLSPSGMCTYTTPSPSRKPSCPLGQVLSSSGSSIPEEPDKVDQGTNIESIKIATNPPPTSPPNRPNINVEQNNSPPVGCAAALKCVQEIYCTAEGFVSPVPVVLTKEQELLRAPTTECKDLETGIIGKCCRDLNYKDPWPSANLVNGVDNGQYKEDNFYGQSELLGSNRLTRSFNATGGDRPRVRTSVVSINAEDDHTNCGERHHDTKPLGEGPIDAKFAEYPWQAMILRDSNRSLLCGGAIIRKKCRFNYGPLCGRVRRA</sequence>
<name>A0AAV8Z4G3_9CUCU</name>